<evidence type="ECO:0000313" key="2">
    <source>
        <dbReference type="Proteomes" id="UP000823388"/>
    </source>
</evidence>
<keyword evidence="2" id="KW-1185">Reference proteome</keyword>
<sequence length="149" mass="15500">MQHPSTAPPSPANERGRDHHKRCCGGFILDSGAAVHATGCAGFICDPRPPGDGGSRFRKRLGEDRAVHLVPGLLGDGSASLISVRQLARRGFTVTFGGDCCSVKERSTGAVVGEGLLQGPSNLSPCMHACSSSSSWSDFCVAEPSPLPR</sequence>
<dbReference type="Proteomes" id="UP000823388">
    <property type="component" value="Chromosome 8K"/>
</dbReference>
<gene>
    <name evidence="1" type="ORF">PVAP13_8KG384500</name>
</gene>
<dbReference type="EMBL" id="CM029051">
    <property type="protein sequence ID" value="KAG2564115.1"/>
    <property type="molecule type" value="Genomic_DNA"/>
</dbReference>
<evidence type="ECO:0000313" key="1">
    <source>
        <dbReference type="EMBL" id="KAG2564115.1"/>
    </source>
</evidence>
<organism evidence="1 2">
    <name type="scientific">Panicum virgatum</name>
    <name type="common">Blackwell switchgrass</name>
    <dbReference type="NCBI Taxonomy" id="38727"/>
    <lineage>
        <taxon>Eukaryota</taxon>
        <taxon>Viridiplantae</taxon>
        <taxon>Streptophyta</taxon>
        <taxon>Embryophyta</taxon>
        <taxon>Tracheophyta</taxon>
        <taxon>Spermatophyta</taxon>
        <taxon>Magnoliopsida</taxon>
        <taxon>Liliopsida</taxon>
        <taxon>Poales</taxon>
        <taxon>Poaceae</taxon>
        <taxon>PACMAD clade</taxon>
        <taxon>Panicoideae</taxon>
        <taxon>Panicodae</taxon>
        <taxon>Paniceae</taxon>
        <taxon>Panicinae</taxon>
        <taxon>Panicum</taxon>
        <taxon>Panicum sect. Hiantes</taxon>
    </lineage>
</organism>
<name>A0A8T0PSQ4_PANVG</name>
<comment type="caution">
    <text evidence="1">The sequence shown here is derived from an EMBL/GenBank/DDBJ whole genome shotgun (WGS) entry which is preliminary data.</text>
</comment>
<protein>
    <submittedName>
        <fullName evidence="1">Uncharacterized protein</fullName>
    </submittedName>
</protein>
<reference evidence="1" key="1">
    <citation type="submission" date="2020-05" db="EMBL/GenBank/DDBJ databases">
        <title>WGS assembly of Panicum virgatum.</title>
        <authorList>
            <person name="Lovell J.T."/>
            <person name="Jenkins J."/>
            <person name="Shu S."/>
            <person name="Juenger T.E."/>
            <person name="Schmutz J."/>
        </authorList>
    </citation>
    <scope>NUCLEOTIDE SEQUENCE</scope>
    <source>
        <strain evidence="1">AP13</strain>
    </source>
</reference>
<accession>A0A8T0PSQ4</accession>
<proteinExistence type="predicted"/>
<dbReference type="AlphaFoldDB" id="A0A8T0PSQ4"/>